<gene>
    <name evidence="1" type="ORF">BD410DRAFT_847253</name>
</gene>
<evidence type="ECO:0000313" key="2">
    <source>
        <dbReference type="Proteomes" id="UP000294933"/>
    </source>
</evidence>
<evidence type="ECO:0000313" key="1">
    <source>
        <dbReference type="EMBL" id="TDL13174.1"/>
    </source>
</evidence>
<name>A0A4Y7PD21_9AGAM</name>
<dbReference type="AlphaFoldDB" id="A0A4Y7PD21"/>
<organism evidence="1 2">
    <name type="scientific">Rickenella mellea</name>
    <dbReference type="NCBI Taxonomy" id="50990"/>
    <lineage>
        <taxon>Eukaryota</taxon>
        <taxon>Fungi</taxon>
        <taxon>Dikarya</taxon>
        <taxon>Basidiomycota</taxon>
        <taxon>Agaricomycotina</taxon>
        <taxon>Agaricomycetes</taxon>
        <taxon>Hymenochaetales</taxon>
        <taxon>Rickenellaceae</taxon>
        <taxon>Rickenella</taxon>
    </lineage>
</organism>
<dbReference type="EMBL" id="ML170900">
    <property type="protein sequence ID" value="TDL13174.1"/>
    <property type="molecule type" value="Genomic_DNA"/>
</dbReference>
<proteinExistence type="predicted"/>
<accession>A0A4Y7PD21</accession>
<dbReference type="Proteomes" id="UP000294933">
    <property type="component" value="Unassembled WGS sequence"/>
</dbReference>
<keyword evidence="2" id="KW-1185">Reference proteome</keyword>
<protein>
    <submittedName>
        <fullName evidence="1">Uncharacterized protein</fullName>
    </submittedName>
</protein>
<dbReference type="VEuPathDB" id="FungiDB:BD410DRAFT_847253"/>
<sequence>MTPALTVFSSTASPYDYDMDEDNEGRKKGLLERLKRWTEAFTYSPAAGVDGRIGGKAGGRMPELEAGVLYSSIPHHSLNLNLCPSRIRLVTKRRHHRLRASILPPRARRRLPRPPSIRIVLAAPDEFLSYIQ</sequence>
<reference evidence="1 2" key="1">
    <citation type="submission" date="2018-06" db="EMBL/GenBank/DDBJ databases">
        <title>A transcriptomic atlas of mushroom development highlights an independent origin of complex multicellularity.</title>
        <authorList>
            <consortium name="DOE Joint Genome Institute"/>
            <person name="Krizsan K."/>
            <person name="Almasi E."/>
            <person name="Merenyi Z."/>
            <person name="Sahu N."/>
            <person name="Viragh M."/>
            <person name="Koszo T."/>
            <person name="Mondo S."/>
            <person name="Kiss B."/>
            <person name="Balint B."/>
            <person name="Kues U."/>
            <person name="Barry K."/>
            <person name="Hegedus J.C."/>
            <person name="Henrissat B."/>
            <person name="Johnson J."/>
            <person name="Lipzen A."/>
            <person name="Ohm R."/>
            <person name="Nagy I."/>
            <person name="Pangilinan J."/>
            <person name="Yan J."/>
            <person name="Xiong Y."/>
            <person name="Grigoriev I.V."/>
            <person name="Hibbett D.S."/>
            <person name="Nagy L.G."/>
        </authorList>
    </citation>
    <scope>NUCLEOTIDE SEQUENCE [LARGE SCALE GENOMIC DNA]</scope>
    <source>
        <strain evidence="1 2">SZMC22713</strain>
    </source>
</reference>